<dbReference type="RefSeq" id="WP_350344041.1">
    <property type="nucleotide sequence ID" value="NZ_CP158367.1"/>
</dbReference>
<reference evidence="5" key="2">
    <citation type="submission" date="2024-06" db="EMBL/GenBank/DDBJ databases">
        <authorList>
            <person name="Petrova K.O."/>
            <person name="Toshchakov S.V."/>
            <person name="Boltjanskaja Y.V."/>
            <person name="Kevbrin V."/>
        </authorList>
    </citation>
    <scope>NUCLEOTIDE SEQUENCE</scope>
    <source>
        <strain evidence="5">Z-910T</strain>
    </source>
</reference>
<dbReference type="InterPro" id="IPR029479">
    <property type="entry name" value="Nitroreductase"/>
</dbReference>
<protein>
    <submittedName>
        <fullName evidence="5">Nitroreductase family protein</fullName>
    </submittedName>
</protein>
<evidence type="ECO:0000256" key="3">
    <source>
        <dbReference type="ARBA" id="ARBA00023002"/>
    </source>
</evidence>
<sequence length="167" mass="19253">MNSLFERRSIRKFKNKPVENTLIKQVLKAGMCAPSACNSKPWHFIVIDDRQILDQIPKFHNYAQMVKESPVAILVCAQPSNEKIKGFWPQDCAAATQNILVEAVEKGLGTVWVGVHPNEQFEKDFRELLDIPKDIVPFALIPMGYPDEHKGINDRYLEERVHQNKWQ</sequence>
<feature type="domain" description="Nitroreductase" evidence="4">
    <location>
        <begin position="62"/>
        <end position="145"/>
    </location>
</feature>
<keyword evidence="1" id="KW-0285">Flavoprotein</keyword>
<dbReference type="AlphaFoldDB" id="A0AAU7VMD5"/>
<dbReference type="EMBL" id="CP158367">
    <property type="protein sequence ID" value="XBX75296.1"/>
    <property type="molecule type" value="Genomic_DNA"/>
</dbReference>
<organism evidence="5">
    <name type="scientific">Proteinivorax tanatarense</name>
    <dbReference type="NCBI Taxonomy" id="1260629"/>
    <lineage>
        <taxon>Bacteria</taxon>
        <taxon>Bacillati</taxon>
        <taxon>Bacillota</taxon>
        <taxon>Clostridia</taxon>
        <taxon>Eubacteriales</taxon>
        <taxon>Proteinivoracaceae</taxon>
        <taxon>Proteinivorax</taxon>
    </lineage>
</organism>
<evidence type="ECO:0000313" key="5">
    <source>
        <dbReference type="EMBL" id="XBX75296.1"/>
    </source>
</evidence>
<proteinExistence type="predicted"/>
<keyword evidence="3" id="KW-0560">Oxidoreductase</keyword>
<gene>
    <name evidence="5" type="ORF">PRVXT_000410</name>
</gene>
<dbReference type="InterPro" id="IPR050627">
    <property type="entry name" value="Nitroreductase/BluB"/>
</dbReference>
<dbReference type="PANTHER" id="PTHR23026">
    <property type="entry name" value="NADPH NITROREDUCTASE"/>
    <property type="match status" value="1"/>
</dbReference>
<reference evidence="5" key="1">
    <citation type="journal article" date="2013" name="Extremophiles">
        <title>Proteinivorax tanatarense gen. nov., sp. nov., an anaerobic, haloalkaliphilic, proteolytic bacterium isolated from a decaying algal bloom, and proposal of Proteinivoraceae fam. nov.</title>
        <authorList>
            <person name="Kevbrin V."/>
            <person name="Boltyanskaya Y."/>
            <person name="Zhilina T."/>
            <person name="Kolganova T."/>
            <person name="Lavrentjeva E."/>
            <person name="Kuznetsov B."/>
        </authorList>
    </citation>
    <scope>NUCLEOTIDE SEQUENCE</scope>
    <source>
        <strain evidence="5">Z-910T</strain>
    </source>
</reference>
<keyword evidence="2" id="KW-0288">FMN</keyword>
<accession>A0AAU7VMD5</accession>
<dbReference type="SUPFAM" id="SSF55469">
    <property type="entry name" value="FMN-dependent nitroreductase-like"/>
    <property type="match status" value="1"/>
</dbReference>
<evidence type="ECO:0000256" key="2">
    <source>
        <dbReference type="ARBA" id="ARBA00022643"/>
    </source>
</evidence>
<dbReference type="InterPro" id="IPR000415">
    <property type="entry name" value="Nitroreductase-like"/>
</dbReference>
<dbReference type="GO" id="GO:0016491">
    <property type="term" value="F:oxidoreductase activity"/>
    <property type="evidence" value="ECO:0007669"/>
    <property type="project" value="UniProtKB-KW"/>
</dbReference>
<evidence type="ECO:0000259" key="4">
    <source>
        <dbReference type="Pfam" id="PF00881"/>
    </source>
</evidence>
<evidence type="ECO:0000256" key="1">
    <source>
        <dbReference type="ARBA" id="ARBA00022630"/>
    </source>
</evidence>
<dbReference type="Gene3D" id="3.40.109.10">
    <property type="entry name" value="NADH Oxidase"/>
    <property type="match status" value="1"/>
</dbReference>
<dbReference type="CDD" id="cd02150">
    <property type="entry name" value="nitroreductase"/>
    <property type="match status" value="1"/>
</dbReference>
<dbReference type="PANTHER" id="PTHR23026:SF90">
    <property type="entry name" value="IODOTYROSINE DEIODINASE 1"/>
    <property type="match status" value="1"/>
</dbReference>
<feature type="domain" description="Nitroreductase" evidence="4">
    <location>
        <begin position="6"/>
        <end position="56"/>
    </location>
</feature>
<name>A0AAU7VMD5_9FIRM</name>
<dbReference type="Pfam" id="PF00881">
    <property type="entry name" value="Nitroreductase"/>
    <property type="match status" value="2"/>
</dbReference>